<dbReference type="Proteomes" id="UP000198824">
    <property type="component" value="Unassembled WGS sequence"/>
</dbReference>
<sequence length="222" mass="24091">MPLRHVLLAAVTAAVTFTAPASSAAASYLFWVPPNFSGSAVRGDEPGIALPMPGATDAELRSHLLWNMRAGLNVAALQCQFSPALATVKNYNVLLSQHNAELADAYKSVSGYFKRTGGKKWQTALDQYTTRTYNGFSTLHAQLGFCEAAGSIGRAALEQPRGKLFEVAQGRMREFRNSLVPVGDGLFVRRPAPAHLPLPTLAEECWDKKGVMKKKCWSLPLS</sequence>
<organism evidence="2 3">
    <name type="scientific">Sphingomonas jatrophae</name>
    <dbReference type="NCBI Taxonomy" id="1166337"/>
    <lineage>
        <taxon>Bacteria</taxon>
        <taxon>Pseudomonadati</taxon>
        <taxon>Pseudomonadota</taxon>
        <taxon>Alphaproteobacteria</taxon>
        <taxon>Sphingomonadales</taxon>
        <taxon>Sphingomonadaceae</taxon>
        <taxon>Sphingomonas</taxon>
    </lineage>
</organism>
<proteinExistence type="predicted"/>
<feature type="signal peptide" evidence="1">
    <location>
        <begin position="1"/>
        <end position="24"/>
    </location>
</feature>
<evidence type="ECO:0000256" key="1">
    <source>
        <dbReference type="SAM" id="SignalP"/>
    </source>
</evidence>
<name>A0A1I6K1S6_9SPHN</name>
<dbReference type="AlphaFoldDB" id="A0A1I6K1S6"/>
<keyword evidence="3" id="KW-1185">Reference proteome</keyword>
<accession>A0A1I6K1S6</accession>
<keyword evidence="1" id="KW-0732">Signal</keyword>
<reference evidence="2 3" key="1">
    <citation type="submission" date="2016-10" db="EMBL/GenBank/DDBJ databases">
        <authorList>
            <person name="de Groot N.N."/>
        </authorList>
    </citation>
    <scope>NUCLEOTIDE SEQUENCE [LARGE SCALE GENOMIC DNA]</scope>
    <source>
        <strain evidence="2 3">S5-249</strain>
    </source>
</reference>
<gene>
    <name evidence="2" type="ORF">SAMN05192580_1227</name>
</gene>
<dbReference type="EMBL" id="FOZG01000001">
    <property type="protein sequence ID" value="SFR85156.1"/>
    <property type="molecule type" value="Genomic_DNA"/>
</dbReference>
<feature type="chain" id="PRO_5011717010" evidence="1">
    <location>
        <begin position="25"/>
        <end position="222"/>
    </location>
</feature>
<dbReference type="STRING" id="1166337.SAMN05192580_1227"/>
<evidence type="ECO:0000313" key="2">
    <source>
        <dbReference type="EMBL" id="SFR85156.1"/>
    </source>
</evidence>
<dbReference type="OrthoDB" id="7467144at2"/>
<evidence type="ECO:0000313" key="3">
    <source>
        <dbReference type="Proteomes" id="UP000198824"/>
    </source>
</evidence>
<protein>
    <submittedName>
        <fullName evidence="2">Uncharacterized protein</fullName>
    </submittedName>
</protein>